<protein>
    <submittedName>
        <fullName evidence="1">Uncharacterized protein</fullName>
    </submittedName>
</protein>
<organism evidence="1 2">
    <name type="scientific">Kingdonia uniflora</name>
    <dbReference type="NCBI Taxonomy" id="39325"/>
    <lineage>
        <taxon>Eukaryota</taxon>
        <taxon>Viridiplantae</taxon>
        <taxon>Streptophyta</taxon>
        <taxon>Embryophyta</taxon>
        <taxon>Tracheophyta</taxon>
        <taxon>Spermatophyta</taxon>
        <taxon>Magnoliopsida</taxon>
        <taxon>Ranunculales</taxon>
        <taxon>Circaeasteraceae</taxon>
        <taxon>Kingdonia</taxon>
    </lineage>
</organism>
<dbReference type="Proteomes" id="UP000541444">
    <property type="component" value="Unassembled WGS sequence"/>
</dbReference>
<comment type="caution">
    <text evidence="1">The sequence shown here is derived from an EMBL/GenBank/DDBJ whole genome shotgun (WGS) entry which is preliminary data.</text>
</comment>
<dbReference type="EMBL" id="JACGCM010001844">
    <property type="protein sequence ID" value="KAF6148683.1"/>
    <property type="molecule type" value="Genomic_DNA"/>
</dbReference>
<evidence type="ECO:0000313" key="1">
    <source>
        <dbReference type="EMBL" id="KAF6148683.1"/>
    </source>
</evidence>
<sequence length="496" mass="57024">MLRLRLITLSNDALPDNSYTDNPTSNISLLEYGVLPSVGNTIKEKLPLTTYNRRKRELNRAELEHLDFENLKKRPRKRKTVKKRTVVPPNIVDQLPNFETTNEGIRQHSGVDTMDESNNIDKDMVNQDCQEHDIEDGDEPQVSLGSKIQSESAQTALGAQPILGECCSETGSEIFVHFSKLPGIPKELDSDNYEHCTCWKWGGSVTDRNGDPALLKFRKALDNYKFEDVIWDPYRDKRDIVHAFKEITYFYGALANEPRKYNPKYEWIDFLFGKKLKEWILKKDEKGQMVREGTVVCTEGYLEIHRRMEACINREGDIPVDQCEDVGEQYDTPFNDHSTLSSNGHNTMQAQGESDGLDQQISFLNSKLQKPKEDKDKEFEAIIKLAEILKCKNLQEKNIILEAELRQNFGLEDCNKSLSVELNKKSKENESLKVVKVLLMEQLDLQLSPVTPFVIVPSHHPMPDLNLKQKYDDLLSAYKEVKKKLIAKKDFESHSK</sequence>
<proteinExistence type="predicted"/>
<accession>A0A7J7M1E5</accession>
<keyword evidence="2" id="KW-1185">Reference proteome</keyword>
<gene>
    <name evidence="1" type="ORF">GIB67_042642</name>
</gene>
<reference evidence="1 2" key="1">
    <citation type="journal article" date="2020" name="IScience">
        <title>Genome Sequencing of the Endangered Kingdonia uniflora (Circaeasteraceae, Ranunculales) Reveals Potential Mechanisms of Evolutionary Specialization.</title>
        <authorList>
            <person name="Sun Y."/>
            <person name="Deng T."/>
            <person name="Zhang A."/>
            <person name="Moore M.J."/>
            <person name="Landis J.B."/>
            <person name="Lin N."/>
            <person name="Zhang H."/>
            <person name="Zhang X."/>
            <person name="Huang J."/>
            <person name="Zhang X."/>
            <person name="Sun H."/>
            <person name="Wang H."/>
        </authorList>
    </citation>
    <scope>NUCLEOTIDE SEQUENCE [LARGE SCALE GENOMIC DNA]</scope>
    <source>
        <strain evidence="1">TB1705</strain>
        <tissue evidence="1">Leaf</tissue>
    </source>
</reference>
<dbReference type="AlphaFoldDB" id="A0A7J7M1E5"/>
<name>A0A7J7M1E5_9MAGN</name>
<evidence type="ECO:0000313" key="2">
    <source>
        <dbReference type="Proteomes" id="UP000541444"/>
    </source>
</evidence>